<keyword evidence="4" id="KW-1185">Reference proteome</keyword>
<feature type="domain" description="Ice-binding protein C-terminal" evidence="2">
    <location>
        <begin position="170"/>
        <end position="192"/>
    </location>
</feature>
<proteinExistence type="predicted"/>
<feature type="chain" id="PRO_5037456022" description="Ice-binding protein C-terminal domain-containing protein" evidence="1">
    <location>
        <begin position="20"/>
        <end position="198"/>
    </location>
</feature>
<dbReference type="Pfam" id="PF07589">
    <property type="entry name" value="PEP-CTERM"/>
    <property type="match status" value="1"/>
</dbReference>
<evidence type="ECO:0000259" key="2">
    <source>
        <dbReference type="Pfam" id="PF07589"/>
    </source>
</evidence>
<gene>
    <name evidence="3" type="ORF">GCM10011289_19720</name>
</gene>
<evidence type="ECO:0000313" key="4">
    <source>
        <dbReference type="Proteomes" id="UP000645257"/>
    </source>
</evidence>
<comment type="caution">
    <text evidence="3">The sequence shown here is derived from an EMBL/GenBank/DDBJ whole genome shotgun (WGS) entry which is preliminary data.</text>
</comment>
<name>A0A918P386_9NEIS</name>
<evidence type="ECO:0000313" key="3">
    <source>
        <dbReference type="EMBL" id="GGY16490.1"/>
    </source>
</evidence>
<sequence>MKTLLFLGMTALSIGTAQAALTNVALNSSVTLQGNHFGNAGGWGGSVLAPAASITDGILLPNGRQWNTGTVFWAGPPRQDSITIALRGSSLVQSILLQADSNDLYTIRYRDTSNTWHNLTTLDLPTRWGLNTRSYTLNRAIHATAFSILAAGGDNHFSVSEFQAWGITSAVPEPETYALVGMGLVALTLRLRNRKTHR</sequence>
<feature type="signal peptide" evidence="1">
    <location>
        <begin position="1"/>
        <end position="19"/>
    </location>
</feature>
<protein>
    <recommendedName>
        <fullName evidence="2">Ice-binding protein C-terminal domain-containing protein</fullName>
    </recommendedName>
</protein>
<dbReference type="RefSeq" id="WP_189533815.1">
    <property type="nucleotide sequence ID" value="NZ_BMYX01000010.1"/>
</dbReference>
<dbReference type="EMBL" id="BMYX01000010">
    <property type="protein sequence ID" value="GGY16490.1"/>
    <property type="molecule type" value="Genomic_DNA"/>
</dbReference>
<evidence type="ECO:0000256" key="1">
    <source>
        <dbReference type="SAM" id="SignalP"/>
    </source>
</evidence>
<organism evidence="3 4">
    <name type="scientific">Paludibacterium paludis</name>
    <dbReference type="NCBI Taxonomy" id="1225769"/>
    <lineage>
        <taxon>Bacteria</taxon>
        <taxon>Pseudomonadati</taxon>
        <taxon>Pseudomonadota</taxon>
        <taxon>Betaproteobacteria</taxon>
        <taxon>Neisseriales</taxon>
        <taxon>Chromobacteriaceae</taxon>
        <taxon>Paludibacterium</taxon>
    </lineage>
</organism>
<dbReference type="InterPro" id="IPR013424">
    <property type="entry name" value="Ice-binding_C"/>
</dbReference>
<dbReference type="AlphaFoldDB" id="A0A918P386"/>
<dbReference type="Gene3D" id="2.60.120.260">
    <property type="entry name" value="Galactose-binding domain-like"/>
    <property type="match status" value="1"/>
</dbReference>
<reference evidence="3" key="2">
    <citation type="submission" date="2020-09" db="EMBL/GenBank/DDBJ databases">
        <authorList>
            <person name="Sun Q."/>
            <person name="Kim S."/>
        </authorList>
    </citation>
    <scope>NUCLEOTIDE SEQUENCE</scope>
    <source>
        <strain evidence="3">KCTC 32182</strain>
    </source>
</reference>
<dbReference type="Proteomes" id="UP000645257">
    <property type="component" value="Unassembled WGS sequence"/>
</dbReference>
<accession>A0A918P386</accession>
<keyword evidence="1" id="KW-0732">Signal</keyword>
<reference evidence="3" key="1">
    <citation type="journal article" date="2014" name="Int. J. Syst. Evol. Microbiol.">
        <title>Complete genome sequence of Corynebacterium casei LMG S-19264T (=DSM 44701T), isolated from a smear-ripened cheese.</title>
        <authorList>
            <consortium name="US DOE Joint Genome Institute (JGI-PGF)"/>
            <person name="Walter F."/>
            <person name="Albersmeier A."/>
            <person name="Kalinowski J."/>
            <person name="Ruckert C."/>
        </authorList>
    </citation>
    <scope>NUCLEOTIDE SEQUENCE</scope>
    <source>
        <strain evidence="3">KCTC 32182</strain>
    </source>
</reference>
<dbReference type="NCBIfam" id="TIGR02595">
    <property type="entry name" value="PEP_CTERM"/>
    <property type="match status" value="1"/>
</dbReference>